<organism evidence="3 4">
    <name type="scientific">Celeribacter persicus</name>
    <dbReference type="NCBI Taxonomy" id="1651082"/>
    <lineage>
        <taxon>Bacteria</taxon>
        <taxon>Pseudomonadati</taxon>
        <taxon>Pseudomonadota</taxon>
        <taxon>Alphaproteobacteria</taxon>
        <taxon>Rhodobacterales</taxon>
        <taxon>Roseobacteraceae</taxon>
        <taxon>Celeribacter</taxon>
    </lineage>
</organism>
<dbReference type="InterPro" id="IPR002491">
    <property type="entry name" value="ABC_transptr_periplasmic_BD"/>
</dbReference>
<keyword evidence="1" id="KW-0732">Signal</keyword>
<dbReference type="PROSITE" id="PS50983">
    <property type="entry name" value="FE_B12_PBP"/>
    <property type="match status" value="1"/>
</dbReference>
<evidence type="ECO:0000256" key="1">
    <source>
        <dbReference type="SAM" id="SignalP"/>
    </source>
</evidence>
<gene>
    <name evidence="3" type="ORF">C8N42_101393</name>
</gene>
<keyword evidence="4" id="KW-1185">Reference proteome</keyword>
<dbReference type="SUPFAM" id="SSF53807">
    <property type="entry name" value="Helical backbone' metal receptor"/>
    <property type="match status" value="1"/>
</dbReference>
<dbReference type="PANTHER" id="PTHR30535:SF34">
    <property type="entry name" value="MOLYBDATE-BINDING PROTEIN MOLA"/>
    <property type="match status" value="1"/>
</dbReference>
<feature type="chain" id="PRO_5015778698" evidence="1">
    <location>
        <begin position="23"/>
        <end position="279"/>
    </location>
</feature>
<name>A0A2T5HWA5_9RHOB</name>
<dbReference type="RefSeq" id="WP_245889935.1">
    <property type="nucleotide sequence ID" value="NZ_QAOH01000001.1"/>
</dbReference>
<feature type="domain" description="Fe/B12 periplasmic-binding" evidence="2">
    <location>
        <begin position="31"/>
        <end position="279"/>
    </location>
</feature>
<dbReference type="AlphaFoldDB" id="A0A2T5HWA5"/>
<dbReference type="GO" id="GO:0071281">
    <property type="term" value="P:cellular response to iron ion"/>
    <property type="evidence" value="ECO:0007669"/>
    <property type="project" value="TreeGrafter"/>
</dbReference>
<dbReference type="Pfam" id="PF01497">
    <property type="entry name" value="Peripla_BP_2"/>
    <property type="match status" value="1"/>
</dbReference>
<dbReference type="InterPro" id="IPR050902">
    <property type="entry name" value="ABC_Transporter_SBP"/>
</dbReference>
<evidence type="ECO:0000313" key="4">
    <source>
        <dbReference type="Proteomes" id="UP000244077"/>
    </source>
</evidence>
<dbReference type="Gene3D" id="3.40.50.1980">
    <property type="entry name" value="Nitrogenase molybdenum iron protein domain"/>
    <property type="match status" value="2"/>
</dbReference>
<dbReference type="EMBL" id="QAOH01000001">
    <property type="protein sequence ID" value="PTQ75851.1"/>
    <property type="molecule type" value="Genomic_DNA"/>
</dbReference>
<evidence type="ECO:0000259" key="2">
    <source>
        <dbReference type="PROSITE" id="PS50983"/>
    </source>
</evidence>
<protein>
    <submittedName>
        <fullName evidence="3">Iron complex transport system substrate-binding protein</fullName>
    </submittedName>
</protein>
<accession>A0A2T5HWA5</accession>
<dbReference type="Proteomes" id="UP000244077">
    <property type="component" value="Unassembled WGS sequence"/>
</dbReference>
<proteinExistence type="predicted"/>
<dbReference type="PANTHER" id="PTHR30535">
    <property type="entry name" value="VITAMIN B12-BINDING PROTEIN"/>
    <property type="match status" value="1"/>
</dbReference>
<evidence type="ECO:0000313" key="3">
    <source>
        <dbReference type="EMBL" id="PTQ75851.1"/>
    </source>
</evidence>
<sequence>MRFPDLITLTVALALAGAAVFAEEADAIPERVVSVNLCTDQLAMMIAAPGQLVSITEYARDPEASVMVEEAQAYPVNHGQAEEIYLMDPDLVVAGQYTARATVSMLRRLGIEVIEFAPANSLADVSANMLKMGEALGRQDVAQAMAEDFVRRLAEISPTQIRRPTAATYAANGYSTGAESLSGEIIEAAGFHTLATELGLPYGGFLPLEALIMADPDLVIFGRDQPGQARAEEVLSHPALTRLTGGHMALQDRDWICGLPAVIRAVERLRVERERLDNR</sequence>
<reference evidence="3 4" key="1">
    <citation type="submission" date="2018-04" db="EMBL/GenBank/DDBJ databases">
        <title>Genomic Encyclopedia of Archaeal and Bacterial Type Strains, Phase II (KMG-II): from individual species to whole genera.</title>
        <authorList>
            <person name="Goeker M."/>
        </authorList>
    </citation>
    <scope>NUCLEOTIDE SEQUENCE [LARGE SCALE GENOMIC DNA]</scope>
    <source>
        <strain evidence="3 4">DSM 100434</strain>
    </source>
</reference>
<comment type="caution">
    <text evidence="3">The sequence shown here is derived from an EMBL/GenBank/DDBJ whole genome shotgun (WGS) entry which is preliminary data.</text>
</comment>
<feature type="signal peptide" evidence="1">
    <location>
        <begin position="1"/>
        <end position="22"/>
    </location>
</feature>